<dbReference type="AlphaFoldDB" id="A0A2G5DGS9"/>
<accession>A0A2G5DGS9</accession>
<dbReference type="Proteomes" id="UP000230069">
    <property type="component" value="Unassembled WGS sequence"/>
</dbReference>
<organism evidence="1 2">
    <name type="scientific">Aquilegia coerulea</name>
    <name type="common">Rocky mountain columbine</name>
    <dbReference type="NCBI Taxonomy" id="218851"/>
    <lineage>
        <taxon>Eukaryota</taxon>
        <taxon>Viridiplantae</taxon>
        <taxon>Streptophyta</taxon>
        <taxon>Embryophyta</taxon>
        <taxon>Tracheophyta</taxon>
        <taxon>Spermatophyta</taxon>
        <taxon>Magnoliopsida</taxon>
        <taxon>Ranunculales</taxon>
        <taxon>Ranunculaceae</taxon>
        <taxon>Thalictroideae</taxon>
        <taxon>Aquilegia</taxon>
    </lineage>
</organism>
<evidence type="ECO:0000313" key="1">
    <source>
        <dbReference type="EMBL" id="PIA42692.1"/>
    </source>
</evidence>
<proteinExistence type="predicted"/>
<name>A0A2G5DGS9_AQUCA</name>
<evidence type="ECO:0000313" key="2">
    <source>
        <dbReference type="Proteomes" id="UP000230069"/>
    </source>
</evidence>
<dbReference type="EMBL" id="KZ305037">
    <property type="protein sequence ID" value="PIA42692.1"/>
    <property type="molecule type" value="Genomic_DNA"/>
</dbReference>
<gene>
    <name evidence="1" type="ORF">AQUCO_02000265v1</name>
</gene>
<protein>
    <submittedName>
        <fullName evidence="1">Uncharacterized protein</fullName>
    </submittedName>
</protein>
<reference evidence="1 2" key="1">
    <citation type="submission" date="2017-09" db="EMBL/GenBank/DDBJ databases">
        <title>WGS assembly of Aquilegia coerulea Goldsmith.</title>
        <authorList>
            <person name="Hodges S."/>
            <person name="Kramer E."/>
            <person name="Nordborg M."/>
            <person name="Tomkins J."/>
            <person name="Borevitz J."/>
            <person name="Derieg N."/>
            <person name="Yan J."/>
            <person name="Mihaltcheva S."/>
            <person name="Hayes R.D."/>
            <person name="Rokhsar D."/>
        </authorList>
    </citation>
    <scope>NUCLEOTIDE SEQUENCE [LARGE SCALE GENOMIC DNA]</scope>
    <source>
        <strain evidence="2">cv. Goldsmith</strain>
    </source>
</reference>
<keyword evidence="2" id="KW-1185">Reference proteome</keyword>
<sequence length="92" mass="10918">MYVIGLMIKHKVCLLINVFDGELDFEIEHVNKEEQECSAYKERPDKLIPDFYTIKNRSILIHPKYQLKSQVEKRKLKLLRFNCHAIQISPTS</sequence>
<dbReference type="InParanoid" id="A0A2G5DGS9"/>